<dbReference type="AlphaFoldDB" id="Q21V21"/>
<feature type="binding site" evidence="14">
    <location>
        <position position="214"/>
    </location>
    <ligand>
        <name>substrate</name>
    </ligand>
</feature>
<feature type="binding site" evidence="14">
    <location>
        <position position="232"/>
    </location>
    <ligand>
        <name>NADP(+)</name>
        <dbReference type="ChEBI" id="CHEBI:58349"/>
    </ligand>
</feature>
<feature type="binding site" evidence="15">
    <location>
        <position position="53"/>
    </location>
    <ligand>
        <name>Zn(2+)</name>
        <dbReference type="ChEBI" id="CHEBI:29105"/>
        <note>catalytic</note>
    </ligand>
</feature>
<feature type="binding site" evidence="15">
    <location>
        <position position="90"/>
    </location>
    <ligand>
        <name>Zn(2+)</name>
        <dbReference type="ChEBI" id="CHEBI:29105"/>
        <note>catalytic</note>
    </ligand>
</feature>
<evidence type="ECO:0000256" key="9">
    <source>
        <dbReference type="ARBA" id="ARBA00022857"/>
    </source>
</evidence>
<feature type="binding site" evidence="14">
    <location>
        <position position="217"/>
    </location>
    <ligand>
        <name>substrate</name>
    </ligand>
</feature>
<dbReference type="PANTHER" id="PTHR38011:SF7">
    <property type="entry name" value="2,5-DIAMINO-6-RIBOSYLAMINO-4(3H)-PYRIMIDINONE 5'-PHOSPHATE REDUCTASE"/>
    <property type="match status" value="1"/>
</dbReference>
<evidence type="ECO:0000313" key="17">
    <source>
        <dbReference type="EMBL" id="ABD70382.1"/>
    </source>
</evidence>
<keyword evidence="18" id="KW-1185">Reference proteome</keyword>
<keyword evidence="7 12" id="KW-0479">Metal-binding</keyword>
<proteinExistence type="inferred from homology"/>
<evidence type="ECO:0000259" key="16">
    <source>
        <dbReference type="PROSITE" id="PS51747"/>
    </source>
</evidence>
<dbReference type="eggNOG" id="COG0117">
    <property type="taxonomic scope" value="Bacteria"/>
</dbReference>
<evidence type="ECO:0000256" key="7">
    <source>
        <dbReference type="ARBA" id="ARBA00022723"/>
    </source>
</evidence>
<evidence type="ECO:0000256" key="4">
    <source>
        <dbReference type="ARBA" id="ARBA00005259"/>
    </source>
</evidence>
<keyword evidence="9 12" id="KW-0521">NADP</keyword>
<dbReference type="STRING" id="338969.Rfer_2666"/>
<dbReference type="InterPro" id="IPR024072">
    <property type="entry name" value="DHFR-like_dom_sf"/>
</dbReference>
<evidence type="ECO:0000256" key="3">
    <source>
        <dbReference type="ARBA" id="ARBA00004910"/>
    </source>
</evidence>
<gene>
    <name evidence="17" type="ordered locus">Rfer_2666</name>
</gene>
<accession>Q21V21</accession>
<feature type="binding site" evidence="14">
    <location>
        <position position="206"/>
    </location>
    <ligand>
        <name>substrate</name>
    </ligand>
</feature>
<dbReference type="PANTHER" id="PTHR38011">
    <property type="entry name" value="DIHYDROFOLATE REDUCTASE FAMILY PROTEIN (AFU_ORTHOLOGUE AFUA_8G06820)"/>
    <property type="match status" value="1"/>
</dbReference>
<name>Q21V21_ALBFT</name>
<feature type="binding site" evidence="14">
    <location>
        <position position="305"/>
    </location>
    <ligand>
        <name>substrate</name>
    </ligand>
</feature>
<keyword evidence="11" id="KW-0511">Multifunctional enzyme</keyword>
<reference evidence="18" key="1">
    <citation type="submission" date="2006-02" db="EMBL/GenBank/DDBJ databases">
        <title>Complete sequence of chromosome of Rhodoferax ferrireducens DSM 15236.</title>
        <authorList>
            <person name="Copeland A."/>
            <person name="Lucas S."/>
            <person name="Lapidus A."/>
            <person name="Barry K."/>
            <person name="Detter J.C."/>
            <person name="Glavina del Rio T."/>
            <person name="Hammon N."/>
            <person name="Israni S."/>
            <person name="Pitluck S."/>
            <person name="Brettin T."/>
            <person name="Bruce D."/>
            <person name="Han C."/>
            <person name="Tapia R."/>
            <person name="Gilna P."/>
            <person name="Kiss H."/>
            <person name="Schmutz J."/>
            <person name="Larimer F."/>
            <person name="Land M."/>
            <person name="Kyrpides N."/>
            <person name="Ivanova N."/>
            <person name="Richardson P."/>
        </authorList>
    </citation>
    <scope>NUCLEOTIDE SEQUENCE [LARGE SCALE GENOMIC DNA]</scope>
    <source>
        <strain evidence="18">ATCC BAA-621 / DSM 15236 / T118</strain>
    </source>
</reference>
<dbReference type="UniPathway" id="UPA00275">
    <property type="reaction ID" value="UER00401"/>
</dbReference>
<dbReference type="HOGENOM" id="CLU_036590_1_2_4"/>
<dbReference type="InterPro" id="IPR002734">
    <property type="entry name" value="RibDG_C"/>
</dbReference>
<dbReference type="InterPro" id="IPR016192">
    <property type="entry name" value="APOBEC/CMP_deaminase_Zn-bd"/>
</dbReference>
<dbReference type="GO" id="GO:0008835">
    <property type="term" value="F:diaminohydroxyphosphoribosylaminopyrimidine deaminase activity"/>
    <property type="evidence" value="ECO:0007669"/>
    <property type="project" value="UniProtKB-EC"/>
</dbReference>
<dbReference type="GO" id="GO:0009231">
    <property type="term" value="P:riboflavin biosynthetic process"/>
    <property type="evidence" value="ECO:0007669"/>
    <property type="project" value="UniProtKB-UniPathway"/>
</dbReference>
<evidence type="ECO:0000256" key="10">
    <source>
        <dbReference type="ARBA" id="ARBA00023002"/>
    </source>
</evidence>
<dbReference type="Pfam" id="PF00383">
    <property type="entry name" value="dCMP_cyt_deam_1"/>
    <property type="match status" value="1"/>
</dbReference>
<comment type="cofactor">
    <cofactor evidence="12 15">
        <name>Zn(2+)</name>
        <dbReference type="ChEBI" id="CHEBI:29105"/>
    </cofactor>
    <text evidence="12 15">Binds 1 zinc ion.</text>
</comment>
<dbReference type="InterPro" id="IPR050765">
    <property type="entry name" value="Riboflavin_Biosynth_HTPR"/>
</dbReference>
<dbReference type="SUPFAM" id="SSF53597">
    <property type="entry name" value="Dihydrofolate reductase-like"/>
    <property type="match status" value="1"/>
</dbReference>
<dbReference type="KEGG" id="rfr:Rfer_2666"/>
<dbReference type="GO" id="GO:0050661">
    <property type="term" value="F:NADP binding"/>
    <property type="evidence" value="ECO:0007669"/>
    <property type="project" value="InterPro"/>
</dbReference>
<keyword evidence="10 12" id="KW-0560">Oxidoreductase</keyword>
<feature type="binding site" evidence="14">
    <location>
        <position position="178"/>
    </location>
    <ligand>
        <name>substrate</name>
    </ligand>
</feature>
<evidence type="ECO:0000256" key="13">
    <source>
        <dbReference type="PIRSR" id="PIRSR006769-1"/>
    </source>
</evidence>
<dbReference type="PROSITE" id="PS51747">
    <property type="entry name" value="CYT_DCMP_DEAMINASES_2"/>
    <property type="match status" value="1"/>
</dbReference>
<dbReference type="SUPFAM" id="SSF53927">
    <property type="entry name" value="Cytidine deaminase-like"/>
    <property type="match status" value="1"/>
</dbReference>
<dbReference type="EMBL" id="CP000267">
    <property type="protein sequence ID" value="ABD70382.1"/>
    <property type="molecule type" value="Genomic_DNA"/>
</dbReference>
<feature type="binding site" evidence="14">
    <location>
        <position position="210"/>
    </location>
    <ligand>
        <name>NADP(+)</name>
        <dbReference type="ChEBI" id="CHEBI:58349"/>
    </ligand>
</feature>
<keyword evidence="6 12" id="KW-0686">Riboflavin biosynthesis</keyword>
<dbReference type="EC" id="1.1.1.193" evidence="12"/>
<dbReference type="InterPro" id="IPR016193">
    <property type="entry name" value="Cytidine_deaminase-like"/>
</dbReference>
<feature type="domain" description="CMP/dCMP-type deaminase" evidence="16">
    <location>
        <begin position="3"/>
        <end position="129"/>
    </location>
</feature>
<comment type="pathway">
    <text evidence="2 12">Cofactor biosynthesis; riboflavin biosynthesis; 5-amino-6-(D-ribitylamino)uracil from GTP: step 2/4.</text>
</comment>
<evidence type="ECO:0000256" key="12">
    <source>
        <dbReference type="PIRNR" id="PIRNR006769"/>
    </source>
</evidence>
<dbReference type="NCBIfam" id="TIGR00326">
    <property type="entry name" value="eubact_ribD"/>
    <property type="match status" value="1"/>
</dbReference>
<dbReference type="Proteomes" id="UP000008332">
    <property type="component" value="Chromosome"/>
</dbReference>
<dbReference type="NCBIfam" id="TIGR00227">
    <property type="entry name" value="ribD_Cterm"/>
    <property type="match status" value="1"/>
</dbReference>
<dbReference type="InterPro" id="IPR011549">
    <property type="entry name" value="RibD_C"/>
</dbReference>
<comment type="pathway">
    <text evidence="3 12">Cofactor biosynthesis; riboflavin biosynthesis; 5-amino-6-(D-ribitylamino)uracil from GTP: step 3/4.</text>
</comment>
<dbReference type="Gene3D" id="3.40.430.10">
    <property type="entry name" value="Dihydrofolate Reductase, subunit A"/>
    <property type="match status" value="1"/>
</dbReference>
<dbReference type="CDD" id="cd01284">
    <property type="entry name" value="Riboflavin_deaminase-reductase"/>
    <property type="match status" value="1"/>
</dbReference>
<evidence type="ECO:0000256" key="5">
    <source>
        <dbReference type="ARBA" id="ARBA00007417"/>
    </source>
</evidence>
<evidence type="ECO:0000256" key="6">
    <source>
        <dbReference type="ARBA" id="ARBA00022619"/>
    </source>
</evidence>
<dbReference type="InterPro" id="IPR002125">
    <property type="entry name" value="CMP_dCMP_dom"/>
</dbReference>
<comment type="catalytic activity">
    <reaction evidence="12">
        <text>2,5-diamino-6-hydroxy-4-(5-phosphoribosylamino)-pyrimidine + H2O + H(+) = 5-amino-6-(5-phospho-D-ribosylamino)uracil + NH4(+)</text>
        <dbReference type="Rhea" id="RHEA:21868"/>
        <dbReference type="ChEBI" id="CHEBI:15377"/>
        <dbReference type="ChEBI" id="CHEBI:15378"/>
        <dbReference type="ChEBI" id="CHEBI:28938"/>
        <dbReference type="ChEBI" id="CHEBI:58453"/>
        <dbReference type="ChEBI" id="CHEBI:58614"/>
        <dbReference type="EC" id="3.5.4.26"/>
    </reaction>
</comment>
<feature type="binding site" evidence="15">
    <location>
        <position position="81"/>
    </location>
    <ligand>
        <name>Zn(2+)</name>
        <dbReference type="ChEBI" id="CHEBI:29105"/>
        <note>catalytic</note>
    </ligand>
</feature>
<feature type="binding site" evidence="14">
    <location>
        <position position="194"/>
    </location>
    <ligand>
        <name>substrate</name>
    </ligand>
</feature>
<keyword evidence="12 17" id="KW-0378">Hydrolase</keyword>
<evidence type="ECO:0000256" key="14">
    <source>
        <dbReference type="PIRSR" id="PIRSR006769-2"/>
    </source>
</evidence>
<evidence type="ECO:0000256" key="1">
    <source>
        <dbReference type="ARBA" id="ARBA00002151"/>
    </source>
</evidence>
<sequence>MTTSLPQPMRDALNLACAALLVAPPNPRVGCVMTDCRENTLGQGHTQRTGGAHAEIVALRDAKARGNSVVGATAYVTLEPCSHHGRTGPCCDALIAAGIKKVVASIADPNPLVSGQGFERLRAAGVEVEVMPADDPLAIASRELNIGFFSRMIRKTPWVRLKMAASLDGKSALENGVSQWITSEAARTDGHAWRARACAVLTGIGTVLTDNPRLDVRLVDTPRQPHLVIVDSRLETPLDAALFTPGRVIYLYAAVQNEAKKAALETRGATVIYAPGLEPATRNKVDLAAMLRDLAAREINELHVEAGHKLNGSFIREGLVDEYLVYLAPMLIGLGSGMANFGPITQLEDAVNLRFHSIEPVGDDLRILARPPGRETF</sequence>
<evidence type="ECO:0000256" key="2">
    <source>
        <dbReference type="ARBA" id="ARBA00004882"/>
    </source>
</evidence>
<dbReference type="EC" id="3.5.4.26" evidence="12"/>
<dbReference type="GO" id="GO:0008270">
    <property type="term" value="F:zinc ion binding"/>
    <property type="evidence" value="ECO:0007669"/>
    <property type="project" value="InterPro"/>
</dbReference>
<keyword evidence="8 12" id="KW-0862">Zinc</keyword>
<protein>
    <recommendedName>
        <fullName evidence="12">Riboflavin biosynthesis protein RibD</fullName>
    </recommendedName>
    <domain>
        <recommendedName>
            <fullName evidence="12">Diaminohydroxyphosphoribosylaminopyrimidine deaminase</fullName>
            <shortName evidence="12">DRAP deaminase</shortName>
            <ecNumber evidence="12">3.5.4.26</ecNumber>
        </recommendedName>
        <alternativeName>
            <fullName evidence="12">Riboflavin-specific deaminase</fullName>
        </alternativeName>
    </domain>
    <domain>
        <recommendedName>
            <fullName evidence="12">5-amino-6-(5-phosphoribosylamino)uracil reductase</fullName>
            <ecNumber evidence="12">1.1.1.193</ecNumber>
        </recommendedName>
        <alternativeName>
            <fullName evidence="12">HTP reductase</fullName>
        </alternativeName>
    </domain>
</protein>
<comment type="catalytic activity">
    <reaction evidence="12">
        <text>5-amino-6-(5-phospho-D-ribitylamino)uracil + NADP(+) = 5-amino-6-(5-phospho-D-ribosylamino)uracil + NADPH + H(+)</text>
        <dbReference type="Rhea" id="RHEA:17845"/>
        <dbReference type="ChEBI" id="CHEBI:15378"/>
        <dbReference type="ChEBI" id="CHEBI:57783"/>
        <dbReference type="ChEBI" id="CHEBI:58349"/>
        <dbReference type="ChEBI" id="CHEBI:58421"/>
        <dbReference type="ChEBI" id="CHEBI:58453"/>
        <dbReference type="EC" id="1.1.1.193"/>
    </reaction>
</comment>
<evidence type="ECO:0000256" key="8">
    <source>
        <dbReference type="ARBA" id="ARBA00022833"/>
    </source>
</evidence>
<feature type="binding site" evidence="14">
    <location>
        <position position="164"/>
    </location>
    <ligand>
        <name>NADP(+)</name>
        <dbReference type="ChEBI" id="CHEBI:58349"/>
    </ligand>
</feature>
<feature type="binding site" evidence="14">
    <location>
        <position position="180"/>
    </location>
    <ligand>
        <name>NADP(+)</name>
        <dbReference type="ChEBI" id="CHEBI:58349"/>
    </ligand>
</feature>
<comment type="similarity">
    <text evidence="4 12">In the N-terminal section; belongs to the cytidine and deoxycytidylate deaminase family.</text>
</comment>
<dbReference type="Pfam" id="PF01872">
    <property type="entry name" value="RibD_C"/>
    <property type="match status" value="1"/>
</dbReference>
<feature type="binding site" evidence="14">
    <location>
        <begin position="307"/>
        <end position="313"/>
    </location>
    <ligand>
        <name>NADP(+)</name>
        <dbReference type="ChEBI" id="CHEBI:58349"/>
    </ligand>
</feature>
<evidence type="ECO:0000313" key="18">
    <source>
        <dbReference type="Proteomes" id="UP000008332"/>
    </source>
</evidence>
<dbReference type="InterPro" id="IPR004794">
    <property type="entry name" value="Eubact_RibD"/>
</dbReference>
<organism evidence="17 18">
    <name type="scientific">Albidiferax ferrireducens (strain ATCC BAA-621 / DSM 15236 / T118)</name>
    <name type="common">Rhodoferax ferrireducens</name>
    <dbReference type="NCBI Taxonomy" id="338969"/>
    <lineage>
        <taxon>Bacteria</taxon>
        <taxon>Pseudomonadati</taxon>
        <taxon>Pseudomonadota</taxon>
        <taxon>Betaproteobacteria</taxon>
        <taxon>Burkholderiales</taxon>
        <taxon>Comamonadaceae</taxon>
        <taxon>Rhodoferax</taxon>
    </lineage>
</organism>
<dbReference type="eggNOG" id="COG1985">
    <property type="taxonomic scope" value="Bacteria"/>
</dbReference>
<comment type="function">
    <text evidence="1 12">Converts 2,5-diamino-6-(ribosylamino)-4(3h)-pyrimidinone 5'-phosphate into 5-amino-6-(ribosylamino)-2,4(1h,3h)-pyrimidinedione 5'-phosphate.</text>
</comment>
<dbReference type="GO" id="GO:0008703">
    <property type="term" value="F:5-amino-6-(5-phosphoribosylamino)uracil reductase activity"/>
    <property type="evidence" value="ECO:0007669"/>
    <property type="project" value="UniProtKB-EC"/>
</dbReference>
<evidence type="ECO:0000256" key="11">
    <source>
        <dbReference type="ARBA" id="ARBA00023268"/>
    </source>
</evidence>
<evidence type="ECO:0000256" key="15">
    <source>
        <dbReference type="PIRSR" id="PIRSR006769-3"/>
    </source>
</evidence>
<dbReference type="PIRSF" id="PIRSF006769">
    <property type="entry name" value="RibD"/>
    <property type="match status" value="1"/>
</dbReference>
<dbReference type="Gene3D" id="3.40.140.10">
    <property type="entry name" value="Cytidine Deaminase, domain 2"/>
    <property type="match status" value="1"/>
</dbReference>
<dbReference type="PROSITE" id="PS00903">
    <property type="entry name" value="CYT_DCMP_DEAMINASES_1"/>
    <property type="match status" value="1"/>
</dbReference>
<feature type="active site" description="Proton donor" evidence="13">
    <location>
        <position position="55"/>
    </location>
</feature>
<comment type="similarity">
    <text evidence="5 12">In the C-terminal section; belongs to the HTP reductase family.</text>
</comment>